<evidence type="ECO:0000313" key="2">
    <source>
        <dbReference type="EMBL" id="KAF2611394.1"/>
    </source>
</evidence>
<feature type="domain" description="DUF7894" evidence="1">
    <location>
        <begin position="93"/>
        <end position="258"/>
    </location>
</feature>
<dbReference type="Pfam" id="PF25428">
    <property type="entry name" value="DUF7894"/>
    <property type="match status" value="2"/>
</dbReference>
<reference evidence="2" key="1">
    <citation type="submission" date="2019-12" db="EMBL/GenBank/DDBJ databases">
        <title>Genome sequencing and annotation of Brassica cretica.</title>
        <authorList>
            <person name="Studholme D.J."/>
            <person name="Sarris P.F."/>
        </authorList>
    </citation>
    <scope>NUCLEOTIDE SEQUENCE</scope>
    <source>
        <strain evidence="2">PFS-102/07</strain>
        <tissue evidence="2">Leaf</tissue>
    </source>
</reference>
<gene>
    <name evidence="2" type="ORF">F2Q70_00009721</name>
</gene>
<organism evidence="2">
    <name type="scientific">Brassica cretica</name>
    <name type="common">Mustard</name>
    <dbReference type="NCBI Taxonomy" id="69181"/>
    <lineage>
        <taxon>Eukaryota</taxon>
        <taxon>Viridiplantae</taxon>
        <taxon>Streptophyta</taxon>
        <taxon>Embryophyta</taxon>
        <taxon>Tracheophyta</taxon>
        <taxon>Spermatophyta</taxon>
        <taxon>Magnoliopsida</taxon>
        <taxon>eudicotyledons</taxon>
        <taxon>Gunneridae</taxon>
        <taxon>Pentapetalae</taxon>
        <taxon>rosids</taxon>
        <taxon>malvids</taxon>
        <taxon>Brassicales</taxon>
        <taxon>Brassicaceae</taxon>
        <taxon>Brassiceae</taxon>
        <taxon>Brassica</taxon>
    </lineage>
</organism>
<comment type="caution">
    <text evidence="2">The sequence shown here is derived from an EMBL/GenBank/DDBJ whole genome shotgun (WGS) entry which is preliminary data.</text>
</comment>
<dbReference type="EMBL" id="QGKY02000089">
    <property type="protein sequence ID" value="KAF2611394.1"/>
    <property type="molecule type" value="Genomic_DNA"/>
</dbReference>
<sequence length="258" mass="28503">MKVAEKIVILWNESDGFAATIADALNPNPTSSLRKLEEQIHLPLVNYGIEDGGSVAHFVDEDGAYQVSIASSVWDDLFNMRTGIDDLVDCNYPSYEPPALVCAMNELLDMITREASTLPTIVAPFFVAASKLKFNNKSLEASSRKASLRYVQVGPETEATRLFATRVEKPPPLMQILHEPLSCLLHLARVKCLPTSILIGQRSSSVSHKALNEELQVIHETGELVASWTGLCFARDGIKWNASKTSKEEESPWRALYG</sequence>
<dbReference type="PANTHER" id="PTHR37221:SF1">
    <property type="entry name" value="OS02G0582400 PROTEIN"/>
    <property type="match status" value="1"/>
</dbReference>
<dbReference type="PANTHER" id="PTHR37221">
    <property type="entry name" value="OS02G0582400 PROTEIN"/>
    <property type="match status" value="1"/>
</dbReference>
<accession>A0A8S9LUH7</accession>
<name>A0A8S9LUH7_BRACR</name>
<dbReference type="InterPro" id="IPR057216">
    <property type="entry name" value="DUF7894"/>
</dbReference>
<evidence type="ECO:0000259" key="1">
    <source>
        <dbReference type="Pfam" id="PF25428"/>
    </source>
</evidence>
<proteinExistence type="predicted"/>
<feature type="domain" description="DUF7894" evidence="1">
    <location>
        <begin position="1"/>
        <end position="69"/>
    </location>
</feature>
<protein>
    <recommendedName>
        <fullName evidence="1">DUF7894 domain-containing protein</fullName>
    </recommendedName>
</protein>
<dbReference type="AlphaFoldDB" id="A0A8S9LUH7"/>